<feature type="compositionally biased region" description="Basic and acidic residues" evidence="1">
    <location>
        <begin position="119"/>
        <end position="130"/>
    </location>
</feature>
<feature type="region of interest" description="Disordered" evidence="1">
    <location>
        <begin position="119"/>
        <end position="143"/>
    </location>
</feature>
<evidence type="ECO:0000313" key="2">
    <source>
        <dbReference type="EMBL" id="CAB4715069.1"/>
    </source>
</evidence>
<evidence type="ECO:0000256" key="1">
    <source>
        <dbReference type="SAM" id="MobiDB-lite"/>
    </source>
</evidence>
<dbReference type="AlphaFoldDB" id="A0A6J6QVZ6"/>
<protein>
    <submittedName>
        <fullName evidence="2">Unannotated protein</fullName>
    </submittedName>
</protein>
<gene>
    <name evidence="2" type="ORF">UFOPK2582_01626</name>
</gene>
<accession>A0A6J6QVZ6</accession>
<dbReference type="EMBL" id="CAEZXS010000261">
    <property type="protein sequence ID" value="CAB4715069.1"/>
    <property type="molecule type" value="Genomic_DNA"/>
</dbReference>
<reference evidence="2" key="1">
    <citation type="submission" date="2020-05" db="EMBL/GenBank/DDBJ databases">
        <authorList>
            <person name="Chiriac C."/>
            <person name="Salcher M."/>
            <person name="Ghai R."/>
            <person name="Kavagutti S V."/>
        </authorList>
    </citation>
    <scope>NUCLEOTIDE SEQUENCE</scope>
</reference>
<proteinExistence type="predicted"/>
<organism evidence="2">
    <name type="scientific">freshwater metagenome</name>
    <dbReference type="NCBI Taxonomy" id="449393"/>
    <lineage>
        <taxon>unclassified sequences</taxon>
        <taxon>metagenomes</taxon>
        <taxon>ecological metagenomes</taxon>
    </lineage>
</organism>
<name>A0A6J6QVZ6_9ZZZZ</name>
<sequence>MNIVRVLRCLVHGQDGGKTDVSAFKQGAPLVTGLGHKNGRQMCLHLWPLSLIHLGWHRLSEIHIDLLKVGVLEEFCIELRLDRTNRNKVSVGAFVGVVEVRGRIQQVCAAIVRPHAHGFESPDHSHERGRPIHHRSVNDLSLA</sequence>